<reference evidence="2 3" key="1">
    <citation type="submission" date="2017-09" db="EMBL/GenBank/DDBJ databases">
        <title>Depth-based differentiation of microbial function through sediment-hosted aquifers and enrichment of novel symbionts in the deep terrestrial subsurface.</title>
        <authorList>
            <person name="Probst A.J."/>
            <person name="Ladd B."/>
            <person name="Jarett J.K."/>
            <person name="Geller-Mcgrath D.E."/>
            <person name="Sieber C.M."/>
            <person name="Emerson J.B."/>
            <person name="Anantharaman K."/>
            <person name="Thomas B.C."/>
            <person name="Malmstrom R."/>
            <person name="Stieglmeier M."/>
            <person name="Klingl A."/>
            <person name="Woyke T."/>
            <person name="Ryan C.M."/>
            <person name="Banfield J.F."/>
        </authorList>
    </citation>
    <scope>NUCLEOTIDE SEQUENCE [LARGE SCALE GENOMIC DNA]</scope>
    <source>
        <strain evidence="2">CG17_big_fil_post_rev_8_21_14_2_50_48_46</strain>
    </source>
</reference>
<evidence type="ECO:0000313" key="3">
    <source>
        <dbReference type="Proteomes" id="UP000231019"/>
    </source>
</evidence>
<comment type="caution">
    <text evidence="2">The sequence shown here is derived from an EMBL/GenBank/DDBJ whole genome shotgun (WGS) entry which is preliminary data.</text>
</comment>
<accession>A0A2M7G3N4</accession>
<keyword evidence="1" id="KW-0812">Transmembrane</keyword>
<feature type="transmembrane region" description="Helical" evidence="1">
    <location>
        <begin position="29"/>
        <end position="48"/>
    </location>
</feature>
<evidence type="ECO:0000256" key="1">
    <source>
        <dbReference type="SAM" id="Phobius"/>
    </source>
</evidence>
<gene>
    <name evidence="2" type="ORF">COW36_11965</name>
</gene>
<dbReference type="Proteomes" id="UP000231019">
    <property type="component" value="Unassembled WGS sequence"/>
</dbReference>
<keyword evidence="1" id="KW-0472">Membrane</keyword>
<evidence type="ECO:0000313" key="2">
    <source>
        <dbReference type="EMBL" id="PIW16479.1"/>
    </source>
</evidence>
<organism evidence="2 3">
    <name type="scientific">bacterium (Candidatus Blackallbacteria) CG17_big_fil_post_rev_8_21_14_2_50_48_46</name>
    <dbReference type="NCBI Taxonomy" id="2014261"/>
    <lineage>
        <taxon>Bacteria</taxon>
        <taxon>Candidatus Blackallbacteria</taxon>
    </lineage>
</organism>
<proteinExistence type="predicted"/>
<keyword evidence="1" id="KW-1133">Transmembrane helix</keyword>
<dbReference type="EMBL" id="PFFQ01000037">
    <property type="protein sequence ID" value="PIW16479.1"/>
    <property type="molecule type" value="Genomic_DNA"/>
</dbReference>
<name>A0A2M7G3N4_9BACT</name>
<sequence>MKWRFWLTVLLWTAILILAIRYAHLILMGFAGLFLLGALGLTAAYFYLRHLWKKTEKQLKQMAQETENAFATPQEAPVTETLFSEGPVIHIQAETVHKSP</sequence>
<dbReference type="AlphaFoldDB" id="A0A2M7G3N4"/>
<protein>
    <submittedName>
        <fullName evidence="2">Uncharacterized protein</fullName>
    </submittedName>
</protein>